<evidence type="ECO:0000259" key="3">
    <source>
        <dbReference type="Pfam" id="PF13614"/>
    </source>
</evidence>
<dbReference type="EMBL" id="FWXB01000027">
    <property type="protein sequence ID" value="SMC14465.1"/>
    <property type="molecule type" value="Genomic_DNA"/>
</dbReference>
<dbReference type="OrthoDB" id="8281972at2"/>
<keyword evidence="5" id="KW-1185">Reference proteome</keyword>
<dbReference type="Gene3D" id="3.40.50.300">
    <property type="entry name" value="P-loop containing nucleotide triphosphate hydrolases"/>
    <property type="match status" value="1"/>
</dbReference>
<dbReference type="GO" id="GO:0009898">
    <property type="term" value="C:cytoplasmic side of plasma membrane"/>
    <property type="evidence" value="ECO:0007669"/>
    <property type="project" value="TreeGrafter"/>
</dbReference>
<dbReference type="GO" id="GO:0016887">
    <property type="term" value="F:ATP hydrolysis activity"/>
    <property type="evidence" value="ECO:0007669"/>
    <property type="project" value="TreeGrafter"/>
</dbReference>
<proteinExistence type="predicted"/>
<dbReference type="InterPro" id="IPR027417">
    <property type="entry name" value="P-loop_NTPase"/>
</dbReference>
<dbReference type="Gene3D" id="3.40.50.2300">
    <property type="match status" value="1"/>
</dbReference>
<dbReference type="InterPro" id="IPR050625">
    <property type="entry name" value="ParA/MinD_ATPase"/>
</dbReference>
<dbReference type="InterPro" id="IPR025669">
    <property type="entry name" value="AAA_dom"/>
</dbReference>
<dbReference type="RefSeq" id="WP_085802360.1">
    <property type="nucleotide sequence ID" value="NZ_FWXB01000027.1"/>
</dbReference>
<accession>A0A1X7BY61</accession>
<keyword evidence="2" id="KW-0067">ATP-binding</keyword>
<dbReference type="AlphaFoldDB" id="A0A1X7BY61"/>
<dbReference type="Proteomes" id="UP000193224">
    <property type="component" value="Unassembled WGS sequence"/>
</dbReference>
<organism evidence="4 5">
    <name type="scientific">Roseovarius aestuarii</name>
    <dbReference type="NCBI Taxonomy" id="475083"/>
    <lineage>
        <taxon>Bacteria</taxon>
        <taxon>Pseudomonadati</taxon>
        <taxon>Pseudomonadota</taxon>
        <taxon>Alphaproteobacteria</taxon>
        <taxon>Rhodobacterales</taxon>
        <taxon>Roseobacteraceae</taxon>
        <taxon>Roseovarius</taxon>
    </lineage>
</organism>
<dbReference type="GO" id="GO:0005829">
    <property type="term" value="C:cytosol"/>
    <property type="evidence" value="ECO:0007669"/>
    <property type="project" value="TreeGrafter"/>
</dbReference>
<evidence type="ECO:0000256" key="2">
    <source>
        <dbReference type="ARBA" id="ARBA00022840"/>
    </source>
</evidence>
<evidence type="ECO:0000313" key="5">
    <source>
        <dbReference type="Proteomes" id="UP000193224"/>
    </source>
</evidence>
<reference evidence="4 5" key="1">
    <citation type="submission" date="2017-03" db="EMBL/GenBank/DDBJ databases">
        <authorList>
            <person name="Afonso C.L."/>
            <person name="Miller P.J."/>
            <person name="Scott M.A."/>
            <person name="Spackman E."/>
            <person name="Goraichik I."/>
            <person name="Dimitrov K.M."/>
            <person name="Suarez D.L."/>
            <person name="Swayne D.E."/>
        </authorList>
    </citation>
    <scope>NUCLEOTIDE SEQUENCE [LARGE SCALE GENOMIC DNA]</scope>
    <source>
        <strain evidence="4 5">CECT 7745</strain>
    </source>
</reference>
<feature type="domain" description="AAA" evidence="3">
    <location>
        <begin position="146"/>
        <end position="310"/>
    </location>
</feature>
<sequence>MKSDPTSIVLITQDTKKTAELSQMLKANAAYKFSECKSTLSEMNGRATKLAAAHDLVIFQTETATDNDIAAIEALRKSNSDDAVILALSDGNMTLADVQRLTRSGVNDVVADTISPDELTQKIEQWSRPSIGAAESDAGTPGPGGKVITVAQARGGIGATMLAVNLADQLLGKTGWMKKSNTQTVALVDLDLQFGAVSGFLDIRRNEALFQMAMEGIEPDATFVAQSIEKMPSGLSVLAGPSQIAPLDSLKNKQVEKLLHTFRREYDFVVLNLPRALVEWIAPVLESSDLMLLVTDSSVPAIHQARRLIDFYTEDNLTLPIEIVVNHEAKPLVKGRHHSEAAKVLERPLQHWVPFHRKAAKEAVDRGVPLSQVSRNSPLTKSIARLARTVTTGLADGHAAAKQ</sequence>
<dbReference type="Pfam" id="PF13614">
    <property type="entry name" value="AAA_31"/>
    <property type="match status" value="1"/>
</dbReference>
<dbReference type="PANTHER" id="PTHR43384">
    <property type="entry name" value="SEPTUM SITE-DETERMINING PROTEIN MIND HOMOLOG, CHLOROPLASTIC-RELATED"/>
    <property type="match status" value="1"/>
</dbReference>
<evidence type="ECO:0000313" key="4">
    <source>
        <dbReference type="EMBL" id="SMC14465.1"/>
    </source>
</evidence>
<dbReference type="SUPFAM" id="SSF52540">
    <property type="entry name" value="P-loop containing nucleoside triphosphate hydrolases"/>
    <property type="match status" value="1"/>
</dbReference>
<name>A0A1X7BY61_9RHOB</name>
<evidence type="ECO:0000256" key="1">
    <source>
        <dbReference type="ARBA" id="ARBA00022741"/>
    </source>
</evidence>
<gene>
    <name evidence="4" type="ORF">ROA7745_04332</name>
</gene>
<protein>
    <submittedName>
        <fullName evidence="4">CobQ/CobB/MinD/ParA nucleotide binding domain protein</fullName>
    </submittedName>
</protein>
<dbReference type="GO" id="GO:0005524">
    <property type="term" value="F:ATP binding"/>
    <property type="evidence" value="ECO:0007669"/>
    <property type="project" value="UniProtKB-KW"/>
</dbReference>
<dbReference type="PANTHER" id="PTHR43384:SF6">
    <property type="entry name" value="SEPTUM SITE-DETERMINING PROTEIN MIND HOMOLOG, CHLOROPLASTIC"/>
    <property type="match status" value="1"/>
</dbReference>
<keyword evidence="1" id="KW-0547">Nucleotide-binding</keyword>
<dbReference type="GO" id="GO:0051782">
    <property type="term" value="P:negative regulation of cell division"/>
    <property type="evidence" value="ECO:0007669"/>
    <property type="project" value="TreeGrafter"/>
</dbReference>